<dbReference type="NCBIfam" id="TIGR00460">
    <property type="entry name" value="fmt"/>
    <property type="match status" value="1"/>
</dbReference>
<protein>
    <recommendedName>
        <fullName evidence="4 8">Methionyl-tRNA formyltransferase</fullName>
        <ecNumber evidence="3 8">2.1.2.9</ecNumber>
    </recommendedName>
</protein>
<dbReference type="SUPFAM" id="SSF53328">
    <property type="entry name" value="Formyltransferase"/>
    <property type="match status" value="1"/>
</dbReference>
<dbReference type="InterPro" id="IPR037022">
    <property type="entry name" value="Formyl_trans_C_sf"/>
</dbReference>
<dbReference type="InterPro" id="IPR005794">
    <property type="entry name" value="Fmt"/>
</dbReference>
<dbReference type="Pfam" id="PF00551">
    <property type="entry name" value="Formyl_trans_N"/>
    <property type="match status" value="1"/>
</dbReference>
<dbReference type="Gene3D" id="3.40.50.170">
    <property type="entry name" value="Formyl transferase, N-terminal domain"/>
    <property type="match status" value="1"/>
</dbReference>
<feature type="domain" description="Formyl transferase N-terminal" evidence="9">
    <location>
        <begin position="1"/>
        <end position="185"/>
    </location>
</feature>
<dbReference type="CDD" id="cd08704">
    <property type="entry name" value="Met_tRNA_FMT_C"/>
    <property type="match status" value="1"/>
</dbReference>
<evidence type="ECO:0000256" key="6">
    <source>
        <dbReference type="ARBA" id="ARBA00022917"/>
    </source>
</evidence>
<name>A0A1Z9YVX5_9GAMM</name>
<feature type="domain" description="Formyl transferase C-terminal" evidence="10">
    <location>
        <begin position="211"/>
        <end position="309"/>
    </location>
</feature>
<dbReference type="PANTHER" id="PTHR11138">
    <property type="entry name" value="METHIONYL-TRNA FORMYLTRANSFERASE"/>
    <property type="match status" value="1"/>
</dbReference>
<sequence length="318" mass="34462">MKIIFAGTPDFSAEALNKLIVTKHDIVAVYTQPDRPSGRGQKVSASPVKQLALQHGLTVMQPENFKSNSEEGLSAQQQLADFQADVMVVAAYGLILPQVVLDTPKYGCLNIHASLLPRWRGAAPIQRAIQAGDQQSGVTIMQMAKGLDTGDMLYKVSCDITATDTASTLHDKLSQLGAEAICEVLENEQCLQQYQANRVVQDEALSNYAHKIVKAEAKIDWAQPAQYLDLHIRAFNPVPVAFCLVADGSPLRIWSAEPAKETHTSKYGEILAVDKQGVLVACGAGTTLRLTSLQWAGGKALNAVQIFQTQKLQVGQIL</sequence>
<dbReference type="GO" id="GO:0005829">
    <property type="term" value="C:cytosol"/>
    <property type="evidence" value="ECO:0007669"/>
    <property type="project" value="TreeGrafter"/>
</dbReference>
<dbReference type="Proteomes" id="UP000196536">
    <property type="component" value="Unassembled WGS sequence"/>
</dbReference>
<dbReference type="OrthoDB" id="9802815at2"/>
<dbReference type="HAMAP" id="MF_00182">
    <property type="entry name" value="Formyl_trans"/>
    <property type="match status" value="1"/>
</dbReference>
<dbReference type="AlphaFoldDB" id="A0A1Z9YVX5"/>
<dbReference type="InterPro" id="IPR044135">
    <property type="entry name" value="Met-tRNA-FMT_C"/>
</dbReference>
<dbReference type="PANTHER" id="PTHR11138:SF5">
    <property type="entry name" value="METHIONYL-TRNA FORMYLTRANSFERASE, MITOCHONDRIAL"/>
    <property type="match status" value="1"/>
</dbReference>
<organism evidence="11 12">
    <name type="scientific">Acinetobacter populi</name>
    <dbReference type="NCBI Taxonomy" id="1582270"/>
    <lineage>
        <taxon>Bacteria</taxon>
        <taxon>Pseudomonadati</taxon>
        <taxon>Pseudomonadota</taxon>
        <taxon>Gammaproteobacteria</taxon>
        <taxon>Moraxellales</taxon>
        <taxon>Moraxellaceae</taxon>
        <taxon>Acinetobacter</taxon>
    </lineage>
</organism>
<evidence type="ECO:0000256" key="4">
    <source>
        <dbReference type="ARBA" id="ARBA00016014"/>
    </source>
</evidence>
<accession>A0A1Z9YVX5</accession>
<gene>
    <name evidence="8" type="primary">fmt</name>
    <name evidence="11" type="ORF">CAP51_14150</name>
</gene>
<keyword evidence="5 8" id="KW-0808">Transferase</keyword>
<evidence type="ECO:0000256" key="7">
    <source>
        <dbReference type="ARBA" id="ARBA00048558"/>
    </source>
</evidence>
<dbReference type="InterPro" id="IPR005793">
    <property type="entry name" value="Formyl_trans_C"/>
</dbReference>
<evidence type="ECO:0000313" key="12">
    <source>
        <dbReference type="Proteomes" id="UP000196536"/>
    </source>
</evidence>
<dbReference type="EMBL" id="NEXX01000005">
    <property type="protein sequence ID" value="OUY06392.1"/>
    <property type="molecule type" value="Genomic_DNA"/>
</dbReference>
<evidence type="ECO:0000256" key="5">
    <source>
        <dbReference type="ARBA" id="ARBA00022679"/>
    </source>
</evidence>
<dbReference type="InterPro" id="IPR001555">
    <property type="entry name" value="GART_AS"/>
</dbReference>
<dbReference type="InterPro" id="IPR002376">
    <property type="entry name" value="Formyl_transf_N"/>
</dbReference>
<evidence type="ECO:0000256" key="2">
    <source>
        <dbReference type="ARBA" id="ARBA00010699"/>
    </source>
</evidence>
<dbReference type="EC" id="2.1.2.9" evidence="3 8"/>
<comment type="function">
    <text evidence="1 8">Attaches a formyl group to the free amino group of methionyl-tRNA(fMet). The formyl group appears to play a dual role in the initiator identity of N-formylmethionyl-tRNA by promoting its recognition by IF2 and preventing the misappropriation of this tRNA by the elongation apparatus.</text>
</comment>
<evidence type="ECO:0000259" key="9">
    <source>
        <dbReference type="Pfam" id="PF00551"/>
    </source>
</evidence>
<reference evidence="11 12" key="1">
    <citation type="submission" date="2017-05" db="EMBL/GenBank/DDBJ databases">
        <title>Acinetobacter populi ANC 5415 (= PBJ7), whole genome shotgun sequencing project.</title>
        <authorList>
            <person name="Nemec A."/>
            <person name="Radolfova-Krizova L."/>
        </authorList>
    </citation>
    <scope>NUCLEOTIDE SEQUENCE [LARGE SCALE GENOMIC DNA]</scope>
    <source>
        <strain evidence="11 12">PBJ7</strain>
    </source>
</reference>
<feature type="binding site" evidence="8">
    <location>
        <begin position="114"/>
        <end position="117"/>
    </location>
    <ligand>
        <name>(6S)-5,6,7,8-tetrahydrofolate</name>
        <dbReference type="ChEBI" id="CHEBI:57453"/>
    </ligand>
</feature>
<comment type="similarity">
    <text evidence="2 8">Belongs to the Fmt family.</text>
</comment>
<dbReference type="InterPro" id="IPR036477">
    <property type="entry name" value="Formyl_transf_N_sf"/>
</dbReference>
<dbReference type="PROSITE" id="PS00373">
    <property type="entry name" value="GART"/>
    <property type="match status" value="1"/>
</dbReference>
<dbReference type="SUPFAM" id="SSF50486">
    <property type="entry name" value="FMT C-terminal domain-like"/>
    <property type="match status" value="1"/>
</dbReference>
<dbReference type="InterPro" id="IPR041711">
    <property type="entry name" value="Met-tRNA-FMT_N"/>
</dbReference>
<dbReference type="CDD" id="cd08646">
    <property type="entry name" value="FMT_core_Met-tRNA-FMT_N"/>
    <property type="match status" value="1"/>
</dbReference>
<evidence type="ECO:0000313" key="11">
    <source>
        <dbReference type="EMBL" id="OUY06392.1"/>
    </source>
</evidence>
<keyword evidence="12" id="KW-1185">Reference proteome</keyword>
<dbReference type="Pfam" id="PF02911">
    <property type="entry name" value="Formyl_trans_C"/>
    <property type="match status" value="1"/>
</dbReference>
<evidence type="ECO:0000256" key="8">
    <source>
        <dbReference type="HAMAP-Rule" id="MF_00182"/>
    </source>
</evidence>
<dbReference type="GO" id="GO:0004479">
    <property type="term" value="F:methionyl-tRNA formyltransferase activity"/>
    <property type="evidence" value="ECO:0007669"/>
    <property type="project" value="UniProtKB-UniRule"/>
</dbReference>
<proteinExistence type="inferred from homology"/>
<evidence type="ECO:0000259" key="10">
    <source>
        <dbReference type="Pfam" id="PF02911"/>
    </source>
</evidence>
<comment type="catalytic activity">
    <reaction evidence="7 8">
        <text>L-methionyl-tRNA(fMet) + (6R)-10-formyltetrahydrofolate = N-formyl-L-methionyl-tRNA(fMet) + (6S)-5,6,7,8-tetrahydrofolate + H(+)</text>
        <dbReference type="Rhea" id="RHEA:24380"/>
        <dbReference type="Rhea" id="RHEA-COMP:9952"/>
        <dbReference type="Rhea" id="RHEA-COMP:9953"/>
        <dbReference type="ChEBI" id="CHEBI:15378"/>
        <dbReference type="ChEBI" id="CHEBI:57453"/>
        <dbReference type="ChEBI" id="CHEBI:78530"/>
        <dbReference type="ChEBI" id="CHEBI:78844"/>
        <dbReference type="ChEBI" id="CHEBI:195366"/>
        <dbReference type="EC" id="2.1.2.9"/>
    </reaction>
</comment>
<dbReference type="RefSeq" id="WP_087621391.1">
    <property type="nucleotide sequence ID" value="NZ_NEXX01000005.1"/>
</dbReference>
<evidence type="ECO:0000256" key="1">
    <source>
        <dbReference type="ARBA" id="ARBA00002606"/>
    </source>
</evidence>
<dbReference type="Gene3D" id="3.10.25.10">
    <property type="entry name" value="Formyl transferase, C-terminal domain"/>
    <property type="match status" value="1"/>
</dbReference>
<dbReference type="InterPro" id="IPR011034">
    <property type="entry name" value="Formyl_transferase-like_C_sf"/>
</dbReference>
<keyword evidence="6 8" id="KW-0648">Protein biosynthesis</keyword>
<evidence type="ECO:0000256" key="3">
    <source>
        <dbReference type="ARBA" id="ARBA00012261"/>
    </source>
</evidence>
<comment type="caution">
    <text evidence="11">The sequence shown here is derived from an EMBL/GenBank/DDBJ whole genome shotgun (WGS) entry which is preliminary data.</text>
</comment>